<evidence type="ECO:0000259" key="4">
    <source>
        <dbReference type="PROSITE" id="PS51000"/>
    </source>
</evidence>
<dbReference type="SMART" id="SM00420">
    <property type="entry name" value="HTH_DEOR"/>
    <property type="match status" value="1"/>
</dbReference>
<evidence type="ECO:0000313" key="6">
    <source>
        <dbReference type="Proteomes" id="UP000321772"/>
    </source>
</evidence>
<gene>
    <name evidence="5" type="ORF">FGL77_04165</name>
</gene>
<dbReference type="Pfam" id="PF00455">
    <property type="entry name" value="DeoRC"/>
    <property type="match status" value="1"/>
</dbReference>
<dbReference type="RefSeq" id="WP_146988452.1">
    <property type="nucleotide sequence ID" value="NZ_CP042392.1"/>
</dbReference>
<keyword evidence="2" id="KW-0238">DNA-binding</keyword>
<dbReference type="SUPFAM" id="SSF100950">
    <property type="entry name" value="NagB/RpiA/CoA transferase-like"/>
    <property type="match status" value="1"/>
</dbReference>
<keyword evidence="3" id="KW-0804">Transcription</keyword>
<dbReference type="PANTHER" id="PTHR30363">
    <property type="entry name" value="HTH-TYPE TRANSCRIPTIONAL REGULATOR SRLR-RELATED"/>
    <property type="match status" value="1"/>
</dbReference>
<name>A0A5B8TJC4_9LACO</name>
<dbReference type="SUPFAM" id="SSF46785">
    <property type="entry name" value="Winged helix' DNA-binding domain"/>
    <property type="match status" value="1"/>
</dbReference>
<dbReference type="EMBL" id="CP042392">
    <property type="protein sequence ID" value="QEA52579.1"/>
    <property type="molecule type" value="Genomic_DNA"/>
</dbReference>
<dbReference type="GO" id="GO:0003700">
    <property type="term" value="F:DNA-binding transcription factor activity"/>
    <property type="evidence" value="ECO:0007669"/>
    <property type="project" value="InterPro"/>
</dbReference>
<dbReference type="InterPro" id="IPR036390">
    <property type="entry name" value="WH_DNA-bd_sf"/>
</dbReference>
<dbReference type="InterPro" id="IPR037171">
    <property type="entry name" value="NagB/RpiA_transferase-like"/>
</dbReference>
<accession>A0A5B8TJC4</accession>
<protein>
    <submittedName>
        <fullName evidence="5">DeoR/GlpR transcriptional regulator</fullName>
    </submittedName>
</protein>
<dbReference type="InterPro" id="IPR014036">
    <property type="entry name" value="DeoR-like_C"/>
</dbReference>
<evidence type="ECO:0000256" key="3">
    <source>
        <dbReference type="ARBA" id="ARBA00023163"/>
    </source>
</evidence>
<dbReference type="SMART" id="SM01134">
    <property type="entry name" value="DeoRC"/>
    <property type="match status" value="1"/>
</dbReference>
<feature type="domain" description="HTH deoR-type" evidence="4">
    <location>
        <begin position="3"/>
        <end position="58"/>
    </location>
</feature>
<dbReference type="Pfam" id="PF08220">
    <property type="entry name" value="HTH_DeoR"/>
    <property type="match status" value="1"/>
</dbReference>
<evidence type="ECO:0000313" key="5">
    <source>
        <dbReference type="EMBL" id="QEA52579.1"/>
    </source>
</evidence>
<dbReference type="PANTHER" id="PTHR30363:SF44">
    <property type="entry name" value="AGA OPERON TRANSCRIPTIONAL REPRESSOR-RELATED"/>
    <property type="match status" value="1"/>
</dbReference>
<dbReference type="PROSITE" id="PS00894">
    <property type="entry name" value="HTH_DEOR_1"/>
    <property type="match status" value="1"/>
</dbReference>
<keyword evidence="1" id="KW-0805">Transcription regulation</keyword>
<reference evidence="5 6" key="1">
    <citation type="submission" date="2019-06" db="EMBL/GenBank/DDBJ databases">
        <title>Genome analyses of bacteria isolated from kimchi.</title>
        <authorList>
            <person name="Lee S."/>
            <person name="Ahn S."/>
            <person name="Roh S."/>
        </authorList>
    </citation>
    <scope>NUCLEOTIDE SEQUENCE [LARGE SCALE GENOMIC DNA]</scope>
    <source>
        <strain evidence="5 6">CBA3616</strain>
    </source>
</reference>
<dbReference type="Proteomes" id="UP000321772">
    <property type="component" value="Chromosome"/>
</dbReference>
<dbReference type="InterPro" id="IPR001034">
    <property type="entry name" value="DeoR_HTH"/>
</dbReference>
<dbReference type="InterPro" id="IPR050313">
    <property type="entry name" value="Carb_Metab_HTH_regulators"/>
</dbReference>
<evidence type="ECO:0000256" key="2">
    <source>
        <dbReference type="ARBA" id="ARBA00023125"/>
    </source>
</evidence>
<organism evidence="5 6">
    <name type="scientific">Loigolactobacillus coryniformis</name>
    <dbReference type="NCBI Taxonomy" id="1610"/>
    <lineage>
        <taxon>Bacteria</taxon>
        <taxon>Bacillati</taxon>
        <taxon>Bacillota</taxon>
        <taxon>Bacilli</taxon>
        <taxon>Lactobacillales</taxon>
        <taxon>Lactobacillaceae</taxon>
        <taxon>Loigolactobacillus</taxon>
    </lineage>
</organism>
<sequence length="253" mass="28541">MISKDRMSIIKQILLNDKKVVVSDLSSHFSVTEETIRRDLDKLETEKFITRTYGGAILNNVETASNIPFYKRATYNIDAKKQIAITAQKVLKDQHTMFADSSTTVMETIKLLKNRDDLTIVSNSAEMARELFISKVSSFSTGGMLNKKSLAYEGDLAEDAIRRYNTDVAVISCKGIDQETGITDTNESQARLKKLMIKQAKTVMLLIDSSKFDSKAFVKLTDFNSITHIVTDKKPSDAWLKFFSTQGIELHFE</sequence>
<dbReference type="Gene3D" id="3.40.50.1360">
    <property type="match status" value="1"/>
</dbReference>
<dbReference type="InterPro" id="IPR036388">
    <property type="entry name" value="WH-like_DNA-bd_sf"/>
</dbReference>
<dbReference type="PRINTS" id="PR00037">
    <property type="entry name" value="HTHLACR"/>
</dbReference>
<evidence type="ECO:0000256" key="1">
    <source>
        <dbReference type="ARBA" id="ARBA00023015"/>
    </source>
</evidence>
<dbReference type="PROSITE" id="PS51000">
    <property type="entry name" value="HTH_DEOR_2"/>
    <property type="match status" value="1"/>
</dbReference>
<proteinExistence type="predicted"/>
<dbReference type="Gene3D" id="1.10.10.10">
    <property type="entry name" value="Winged helix-like DNA-binding domain superfamily/Winged helix DNA-binding domain"/>
    <property type="match status" value="1"/>
</dbReference>
<dbReference type="InterPro" id="IPR018356">
    <property type="entry name" value="Tscrpt_reg_HTH_DeoR_CS"/>
</dbReference>
<dbReference type="AlphaFoldDB" id="A0A5B8TJC4"/>
<dbReference type="GO" id="GO:0003677">
    <property type="term" value="F:DNA binding"/>
    <property type="evidence" value="ECO:0007669"/>
    <property type="project" value="UniProtKB-KW"/>
</dbReference>